<evidence type="ECO:0000313" key="3">
    <source>
        <dbReference type="Proteomes" id="UP000516160"/>
    </source>
</evidence>
<protein>
    <submittedName>
        <fullName evidence="2">Uncharacterized protein</fullName>
    </submittedName>
</protein>
<reference evidence="2 3" key="1">
    <citation type="submission" date="2020-07" db="EMBL/GenBank/DDBJ databases">
        <title>Alkalicella. sp. LB2 genome.</title>
        <authorList>
            <person name="Postec A."/>
            <person name="Quemeneur M."/>
        </authorList>
    </citation>
    <scope>NUCLEOTIDE SEQUENCE [LARGE SCALE GENOMIC DNA]</scope>
    <source>
        <strain evidence="2 3">LB2</strain>
    </source>
</reference>
<feature type="region of interest" description="Disordered" evidence="1">
    <location>
        <begin position="1"/>
        <end position="26"/>
    </location>
</feature>
<dbReference type="EMBL" id="CP058559">
    <property type="protein sequence ID" value="QNO14418.1"/>
    <property type="molecule type" value="Genomic_DNA"/>
</dbReference>
<dbReference type="RefSeq" id="WP_213168090.1">
    <property type="nucleotide sequence ID" value="NZ_CP058559.1"/>
</dbReference>
<accession>A0A7G9W6V6</accession>
<dbReference type="KEGG" id="acae:HYG86_06350"/>
<organism evidence="2 3">
    <name type="scientific">Alkalicella caledoniensis</name>
    <dbReference type="NCBI Taxonomy" id="2731377"/>
    <lineage>
        <taxon>Bacteria</taxon>
        <taxon>Bacillati</taxon>
        <taxon>Bacillota</taxon>
        <taxon>Clostridia</taxon>
        <taxon>Eubacteriales</taxon>
        <taxon>Proteinivoracaceae</taxon>
        <taxon>Alkalicella</taxon>
    </lineage>
</organism>
<sequence length="233" mass="26317">MDEKMKDAVQETFFKPKPPKPPTPPAPEIDCIITTKVYDACRQQECEFFEFAWELPDGWDEEDVTFSFARIVPNSVEYEVLNRELINGGPLARIQIEVCARVELFVVNAQGIEVQVIPSNGDEFENIVCFEKDVILYMPELDRMEAIAEAIFQVAGDPILEFPDTTEDGDALAFIPIGAFIILKSVAEVQLLVPTFGFCPTPPLCEEFPDVDPCEEFDLLPFPDFYPPQPDND</sequence>
<gene>
    <name evidence="2" type="ORF">HYG86_06350</name>
</gene>
<keyword evidence="3" id="KW-1185">Reference proteome</keyword>
<dbReference type="AlphaFoldDB" id="A0A7G9W6V6"/>
<name>A0A7G9W6V6_ALKCA</name>
<proteinExistence type="predicted"/>
<dbReference type="Proteomes" id="UP000516160">
    <property type="component" value="Chromosome"/>
</dbReference>
<evidence type="ECO:0000313" key="2">
    <source>
        <dbReference type="EMBL" id="QNO14418.1"/>
    </source>
</evidence>
<evidence type="ECO:0000256" key="1">
    <source>
        <dbReference type="SAM" id="MobiDB-lite"/>
    </source>
</evidence>